<evidence type="ECO:0000259" key="6">
    <source>
        <dbReference type="Pfam" id="PF23186"/>
    </source>
</evidence>
<evidence type="ECO:0000259" key="7">
    <source>
        <dbReference type="Pfam" id="PF25004"/>
    </source>
</evidence>
<sequence>MTHPAGDVDRLVDVAPAVRDAFDRHGFDAVGVLTVLGDDVHAALGRGEPVPVRRACRDAGELGVLIRMMLVHDTVGRSEASAALGITDLDHAVSVGLLENHDDGVRAAVDVRPLDAGHGTRWMVSDLDGSMRPVDIAEDHVLGVGHASLSLLRAHIPARGRTLDVGTGCGVQAVHALDSAEHVTATDITARSLALTRATMALNRIGPDRYDLREGPWFSPVDGERFDSVVANPPFVVGPPTVTHSYRDSGLDLDGASEIMVRGAPDHLAEGGTACMLASWVITGGDWRDRVASWIPDHGVDAWVVQRDVADPALYVGTWLRDAGYDPRTGAGAAMADRWLDHLDAAGVAGIGFGFVFVRSTGEPTDLLCEELSHALDDPLGDEADAYLRRAAWLRETDLMSSRLAAADDVALHRVWTPGDPDDSWSEVATRLVRTSGPRWSHDVDDRVVSLVAGLRHDGLAVADVVDILGAAHGEEIDTGAVTAVIADLVRHGLLIPG</sequence>
<dbReference type="InterPro" id="IPR002052">
    <property type="entry name" value="DNA_methylase_N6_adenine_CS"/>
</dbReference>
<dbReference type="InterPro" id="IPR055487">
    <property type="entry name" value="DUF7059"/>
</dbReference>
<dbReference type="EMBL" id="JBHTIL010000006">
    <property type="protein sequence ID" value="MFD0927836.1"/>
    <property type="molecule type" value="Genomic_DNA"/>
</dbReference>
<evidence type="ECO:0000313" key="8">
    <source>
        <dbReference type="EMBL" id="MFD0927836.1"/>
    </source>
</evidence>
<keyword evidence="4" id="KW-0949">S-adenosyl-L-methionine</keyword>
<dbReference type="PANTHER" id="PTHR45875">
    <property type="entry name" value="METHYLTRANSFERASE N6AMT1"/>
    <property type="match status" value="1"/>
</dbReference>
<feature type="domain" description="Methyltransferase small" evidence="5">
    <location>
        <begin position="151"/>
        <end position="276"/>
    </location>
</feature>
<evidence type="ECO:0000259" key="5">
    <source>
        <dbReference type="Pfam" id="PF05175"/>
    </source>
</evidence>
<evidence type="ECO:0000313" key="9">
    <source>
        <dbReference type="Proteomes" id="UP001597068"/>
    </source>
</evidence>
<keyword evidence="9" id="KW-1185">Reference proteome</keyword>
<dbReference type="SUPFAM" id="SSF53335">
    <property type="entry name" value="S-adenosyl-L-methionine-dependent methyltransferases"/>
    <property type="match status" value="1"/>
</dbReference>
<dbReference type="InterPro" id="IPR007848">
    <property type="entry name" value="Small_mtfrase_dom"/>
</dbReference>
<feature type="domain" description="DUF7782" evidence="7">
    <location>
        <begin position="386"/>
        <end position="497"/>
    </location>
</feature>
<dbReference type="InterPro" id="IPR029063">
    <property type="entry name" value="SAM-dependent_MTases_sf"/>
</dbReference>
<evidence type="ECO:0000256" key="3">
    <source>
        <dbReference type="ARBA" id="ARBA00022679"/>
    </source>
</evidence>
<dbReference type="InterPro" id="IPR052190">
    <property type="entry name" value="Euk-Arch_PrmC-MTase"/>
</dbReference>
<dbReference type="PANTHER" id="PTHR45875:SF1">
    <property type="entry name" value="METHYLTRANSFERASE N6AMT1"/>
    <property type="match status" value="1"/>
</dbReference>
<comment type="caution">
    <text evidence="8">The sequence shown here is derived from an EMBL/GenBank/DDBJ whole genome shotgun (WGS) entry which is preliminary data.</text>
</comment>
<keyword evidence="2 8" id="KW-0489">Methyltransferase</keyword>
<protein>
    <submittedName>
        <fullName evidence="8">Methyltransferase</fullName>
    </submittedName>
</protein>
<dbReference type="Proteomes" id="UP001597068">
    <property type="component" value="Unassembled WGS sequence"/>
</dbReference>
<evidence type="ECO:0000256" key="2">
    <source>
        <dbReference type="ARBA" id="ARBA00022603"/>
    </source>
</evidence>
<reference evidence="9" key="1">
    <citation type="journal article" date="2019" name="Int. J. Syst. Evol. Microbiol.">
        <title>The Global Catalogue of Microorganisms (GCM) 10K type strain sequencing project: providing services to taxonomists for standard genome sequencing and annotation.</title>
        <authorList>
            <consortium name="The Broad Institute Genomics Platform"/>
            <consortium name="The Broad Institute Genome Sequencing Center for Infectious Disease"/>
            <person name="Wu L."/>
            <person name="Ma J."/>
        </authorList>
    </citation>
    <scope>NUCLEOTIDE SEQUENCE [LARGE SCALE GENOMIC DNA]</scope>
    <source>
        <strain evidence="9">CCUG 50873</strain>
    </source>
</reference>
<dbReference type="GO" id="GO:0008168">
    <property type="term" value="F:methyltransferase activity"/>
    <property type="evidence" value="ECO:0007669"/>
    <property type="project" value="UniProtKB-KW"/>
</dbReference>
<dbReference type="Pfam" id="PF05175">
    <property type="entry name" value="MTS"/>
    <property type="match status" value="1"/>
</dbReference>
<accession>A0ABW3GGD9</accession>
<keyword evidence="3" id="KW-0808">Transferase</keyword>
<dbReference type="RefSeq" id="WP_253648297.1">
    <property type="nucleotide sequence ID" value="NZ_JAMTCI010000002.1"/>
</dbReference>
<dbReference type="Pfam" id="PF23186">
    <property type="entry name" value="DUF7059"/>
    <property type="match status" value="1"/>
</dbReference>
<evidence type="ECO:0000256" key="4">
    <source>
        <dbReference type="ARBA" id="ARBA00022691"/>
    </source>
</evidence>
<organism evidence="8 9">
    <name type="scientific">Williamsia deligens</name>
    <dbReference type="NCBI Taxonomy" id="321325"/>
    <lineage>
        <taxon>Bacteria</taxon>
        <taxon>Bacillati</taxon>
        <taxon>Actinomycetota</taxon>
        <taxon>Actinomycetes</taxon>
        <taxon>Mycobacteriales</taxon>
        <taxon>Nocardiaceae</taxon>
        <taxon>Williamsia</taxon>
    </lineage>
</organism>
<proteinExistence type="inferred from homology"/>
<dbReference type="InterPro" id="IPR056684">
    <property type="entry name" value="DUF7782"/>
</dbReference>
<dbReference type="CDD" id="cd02440">
    <property type="entry name" value="AdoMet_MTases"/>
    <property type="match status" value="1"/>
</dbReference>
<evidence type="ECO:0000256" key="1">
    <source>
        <dbReference type="ARBA" id="ARBA00006149"/>
    </source>
</evidence>
<dbReference type="Pfam" id="PF25004">
    <property type="entry name" value="DUF7782"/>
    <property type="match status" value="1"/>
</dbReference>
<comment type="similarity">
    <text evidence="1">Belongs to the eukaryotic/archaeal PrmC-related family.</text>
</comment>
<name>A0ABW3GGD9_9NOCA</name>
<gene>
    <name evidence="8" type="ORF">ACFQ04_19020</name>
</gene>
<dbReference type="PROSITE" id="PS00092">
    <property type="entry name" value="N6_MTASE"/>
    <property type="match status" value="1"/>
</dbReference>
<dbReference type="Gene3D" id="3.40.50.150">
    <property type="entry name" value="Vaccinia Virus protein VP39"/>
    <property type="match status" value="1"/>
</dbReference>
<dbReference type="GO" id="GO:0032259">
    <property type="term" value="P:methylation"/>
    <property type="evidence" value="ECO:0007669"/>
    <property type="project" value="UniProtKB-KW"/>
</dbReference>
<feature type="domain" description="DUF7059" evidence="6">
    <location>
        <begin position="25"/>
        <end position="108"/>
    </location>
</feature>